<protein>
    <submittedName>
        <fullName evidence="1">Uncharacterized protein</fullName>
    </submittedName>
</protein>
<sequence>MPIPEVTLEEIENIADEKDDIYRGYLYSIDDIFTLYSVYINENKVAVCNIKKTDNGNKIVDFIGSHSVIKFIEREIRNWK</sequence>
<gene>
    <name evidence="1" type="ORF">JOC48_000410</name>
</gene>
<organism evidence="1 2">
    <name type="scientific">Aquibacillus albus</name>
    <dbReference type="NCBI Taxonomy" id="1168171"/>
    <lineage>
        <taxon>Bacteria</taxon>
        <taxon>Bacillati</taxon>
        <taxon>Bacillota</taxon>
        <taxon>Bacilli</taxon>
        <taxon>Bacillales</taxon>
        <taxon>Bacillaceae</taxon>
        <taxon>Aquibacillus</taxon>
    </lineage>
</organism>
<comment type="caution">
    <text evidence="1">The sequence shown here is derived from an EMBL/GenBank/DDBJ whole genome shotgun (WGS) entry which is preliminary data.</text>
</comment>
<proteinExistence type="predicted"/>
<accession>A0ABS2MVS8</accession>
<dbReference type="EMBL" id="JAFBDR010000001">
    <property type="protein sequence ID" value="MBM7569941.1"/>
    <property type="molecule type" value="Genomic_DNA"/>
</dbReference>
<name>A0ABS2MVS8_9BACI</name>
<dbReference type="Proteomes" id="UP001296943">
    <property type="component" value="Unassembled WGS sequence"/>
</dbReference>
<reference evidence="1 2" key="1">
    <citation type="submission" date="2021-01" db="EMBL/GenBank/DDBJ databases">
        <title>Genomic Encyclopedia of Type Strains, Phase IV (KMG-IV): sequencing the most valuable type-strain genomes for metagenomic binning, comparative biology and taxonomic classification.</title>
        <authorList>
            <person name="Goeker M."/>
        </authorList>
    </citation>
    <scope>NUCLEOTIDE SEQUENCE [LARGE SCALE GENOMIC DNA]</scope>
    <source>
        <strain evidence="1 2">DSM 23711</strain>
    </source>
</reference>
<dbReference type="RefSeq" id="WP_204497381.1">
    <property type="nucleotide sequence ID" value="NZ_JAFBDR010000001.1"/>
</dbReference>
<evidence type="ECO:0000313" key="1">
    <source>
        <dbReference type="EMBL" id="MBM7569941.1"/>
    </source>
</evidence>
<keyword evidence="2" id="KW-1185">Reference proteome</keyword>
<evidence type="ECO:0000313" key="2">
    <source>
        <dbReference type="Proteomes" id="UP001296943"/>
    </source>
</evidence>